<gene>
    <name evidence="2" type="ORF">NCTC12862_01622</name>
</gene>
<proteinExistence type="predicted"/>
<dbReference type="OrthoDB" id="9792788at2"/>
<organism evidence="2 3">
    <name type="scientific">Bartonella doshiae</name>
    <dbReference type="NCBI Taxonomy" id="33044"/>
    <lineage>
        <taxon>Bacteria</taxon>
        <taxon>Pseudomonadati</taxon>
        <taxon>Pseudomonadota</taxon>
        <taxon>Alphaproteobacteria</taxon>
        <taxon>Hyphomicrobiales</taxon>
        <taxon>Bartonellaceae</taxon>
        <taxon>Bartonella</taxon>
    </lineage>
</organism>
<feature type="transmembrane region" description="Helical" evidence="1">
    <location>
        <begin position="83"/>
        <end position="108"/>
    </location>
</feature>
<keyword evidence="1" id="KW-0472">Membrane</keyword>
<protein>
    <submittedName>
        <fullName evidence="2">Phage T7 F exclusion suppressor FxsA</fullName>
    </submittedName>
</protein>
<keyword evidence="1" id="KW-1133">Transmembrane helix</keyword>
<feature type="transmembrane region" description="Helical" evidence="1">
    <location>
        <begin position="36"/>
        <end position="62"/>
    </location>
</feature>
<dbReference type="AlphaFoldDB" id="A0A380ZGY4"/>
<dbReference type="NCBIfam" id="NF008528">
    <property type="entry name" value="PRK11463.1-2"/>
    <property type="match status" value="1"/>
</dbReference>
<accession>A0A380ZGY4</accession>
<dbReference type="Pfam" id="PF04186">
    <property type="entry name" value="FxsA"/>
    <property type="match status" value="1"/>
</dbReference>
<sequence length="168" mass="18909">MIKSYLIKPRLFIVTSLSVLLIEIAGFIFVGEEIGILATLILVILTTCAGSILLRIQGISILKNIQRELIQGRTVESDIINDGLIIIGAILLILPGFVSDILGILLIIKPIRSIIWHFFSSFRNKINTHTKNNTNSTYQSEKIIDLNAEDYKIYNTKESPWRKNDDSP</sequence>
<feature type="transmembrane region" description="Helical" evidence="1">
    <location>
        <begin position="12"/>
        <end position="30"/>
    </location>
</feature>
<reference evidence="2 3" key="1">
    <citation type="submission" date="2018-06" db="EMBL/GenBank/DDBJ databases">
        <authorList>
            <consortium name="Pathogen Informatics"/>
            <person name="Doyle S."/>
        </authorList>
    </citation>
    <scope>NUCLEOTIDE SEQUENCE [LARGE SCALE GENOMIC DNA]</scope>
    <source>
        <strain evidence="2 3">NCTC12862</strain>
    </source>
</reference>
<dbReference type="GO" id="GO:0016020">
    <property type="term" value="C:membrane"/>
    <property type="evidence" value="ECO:0007669"/>
    <property type="project" value="InterPro"/>
</dbReference>
<evidence type="ECO:0000313" key="2">
    <source>
        <dbReference type="EMBL" id="SUV46228.1"/>
    </source>
</evidence>
<name>A0A380ZGY4_BARDO</name>
<keyword evidence="1" id="KW-0812">Transmembrane</keyword>
<evidence type="ECO:0000313" key="3">
    <source>
        <dbReference type="Proteomes" id="UP000254950"/>
    </source>
</evidence>
<dbReference type="InterPro" id="IPR007313">
    <property type="entry name" value="FxsA"/>
</dbReference>
<dbReference type="PANTHER" id="PTHR35335:SF1">
    <property type="entry name" value="UPF0716 PROTEIN FXSA"/>
    <property type="match status" value="1"/>
</dbReference>
<dbReference type="Proteomes" id="UP000254950">
    <property type="component" value="Unassembled WGS sequence"/>
</dbReference>
<dbReference type="EMBL" id="UFTF01000001">
    <property type="protein sequence ID" value="SUV46228.1"/>
    <property type="molecule type" value="Genomic_DNA"/>
</dbReference>
<dbReference type="PANTHER" id="PTHR35335">
    <property type="entry name" value="UPF0716 PROTEIN FXSA"/>
    <property type="match status" value="1"/>
</dbReference>
<evidence type="ECO:0000256" key="1">
    <source>
        <dbReference type="SAM" id="Phobius"/>
    </source>
</evidence>
<dbReference type="STRING" id="33044.GCA_900005695_00832"/>
<dbReference type="RefSeq" id="WP_004857135.1">
    <property type="nucleotide sequence ID" value="NZ_CACVBH010000007.1"/>
</dbReference>